<protein>
    <recommendedName>
        <fullName evidence="1 2">NADH-ubiquinone oxidoreductase chain 6</fullName>
        <ecNumber evidence="2">7.1.1.2</ecNumber>
    </recommendedName>
</protein>
<comment type="subcellular location">
    <subcellularLocation>
        <location evidence="2">Mitochondrion membrane</location>
        <topology evidence="2">Multi-pass membrane protein</topology>
    </subcellularLocation>
</comment>
<dbReference type="GO" id="GO:0008137">
    <property type="term" value="F:NADH dehydrogenase (ubiquinone) activity"/>
    <property type="evidence" value="ECO:0007669"/>
    <property type="project" value="UniProtKB-UniRule"/>
</dbReference>
<dbReference type="GO" id="GO:0031966">
    <property type="term" value="C:mitochondrial membrane"/>
    <property type="evidence" value="ECO:0007669"/>
    <property type="project" value="UniProtKB-SubCell"/>
</dbReference>
<dbReference type="Pfam" id="PF00499">
    <property type="entry name" value="Oxidored_q3"/>
    <property type="match status" value="1"/>
</dbReference>
<feature type="transmembrane region" description="Helical" evidence="2">
    <location>
        <begin position="131"/>
        <end position="150"/>
    </location>
</feature>
<keyword evidence="2" id="KW-0472">Membrane</keyword>
<dbReference type="EC" id="7.1.1.2" evidence="2"/>
<accession>I6LIS5</accession>
<keyword evidence="2" id="KW-0520">NAD</keyword>
<geneLocation type="mitochondrion" evidence="3"/>
<feature type="transmembrane region" description="Helical" evidence="2">
    <location>
        <begin position="26"/>
        <end position="46"/>
    </location>
</feature>
<keyword evidence="2 3" id="KW-0496">Mitochondrion</keyword>
<dbReference type="InterPro" id="IPR042106">
    <property type="entry name" value="Nuo/plastoQ_OxRdtase_6_NuoJ"/>
</dbReference>
<keyword evidence="2" id="KW-1278">Translocase</keyword>
<name>I6LIS5_9METZ</name>
<feature type="transmembrane region" description="Helical" evidence="2">
    <location>
        <begin position="53"/>
        <end position="76"/>
    </location>
</feature>
<gene>
    <name evidence="3" type="primary">nad6</name>
</gene>
<proteinExistence type="inferred from homology"/>
<organism evidence="3">
    <name type="scientific">Vaceletia sp. GW948</name>
    <dbReference type="NCBI Taxonomy" id="479641"/>
    <lineage>
        <taxon>Eukaryota</taxon>
        <taxon>Metazoa</taxon>
        <taxon>Porifera</taxon>
        <taxon>Demospongiae</taxon>
        <taxon>Keratosa</taxon>
        <taxon>Dictyoceratida</taxon>
        <taxon>Verticillitidae</taxon>
        <taxon>Vaceletia</taxon>
    </lineage>
</organism>
<evidence type="ECO:0000256" key="1">
    <source>
        <dbReference type="ARBA" id="ARBA00021095"/>
    </source>
</evidence>
<dbReference type="Gene3D" id="1.20.120.1200">
    <property type="entry name" value="NADH-ubiquinone/plastoquinone oxidoreductase chain 6, subunit NuoJ"/>
    <property type="match status" value="1"/>
</dbReference>
<comment type="catalytic activity">
    <reaction evidence="2">
        <text>a ubiquinone + NADH + 5 H(+)(in) = a ubiquinol + NAD(+) + 4 H(+)(out)</text>
        <dbReference type="Rhea" id="RHEA:29091"/>
        <dbReference type="Rhea" id="RHEA-COMP:9565"/>
        <dbReference type="Rhea" id="RHEA-COMP:9566"/>
        <dbReference type="ChEBI" id="CHEBI:15378"/>
        <dbReference type="ChEBI" id="CHEBI:16389"/>
        <dbReference type="ChEBI" id="CHEBI:17976"/>
        <dbReference type="ChEBI" id="CHEBI:57540"/>
        <dbReference type="ChEBI" id="CHEBI:57945"/>
        <dbReference type="EC" id="7.1.1.2"/>
    </reaction>
</comment>
<keyword evidence="2" id="KW-0679">Respiratory chain</keyword>
<sequence>MNLICYLLSVGTMLSAVMVICSKSSVYAVLSLVSAFLNVAGLFVVLGVEFLAFLLLLVYVGAIMVLFLFVLMILMLNEDEWQGEKSKFVVFVFLFFFFFLFCFKIGQVTFPNWGVNERGIVLLGRGLYIEYGRGFIAGSLILLLAMIGVVELVGDLIWKSNSGVKAEIEKI</sequence>
<reference evidence="3" key="1">
    <citation type="journal article" date="2008" name="Gene">
        <title>The mitochondrial genome of Hydra oligactis (Cnidaria, Hydrozoa) sheds new light on animal mtDNA evolution and cnidarian phylogeny.</title>
        <authorList>
            <person name="Kayal E."/>
            <person name="Lavrov D.V."/>
        </authorList>
    </citation>
    <scope>NUCLEOTIDE SEQUENCE</scope>
</reference>
<comment type="similarity">
    <text evidence="2">Belongs to the complex I subunit 6 family.</text>
</comment>
<evidence type="ECO:0000256" key="2">
    <source>
        <dbReference type="RuleBase" id="RU004430"/>
    </source>
</evidence>
<keyword evidence="2" id="KW-0249">Electron transport</keyword>
<dbReference type="InterPro" id="IPR001457">
    <property type="entry name" value="NADH_UbQ/plastoQ_OxRdtase_su6"/>
</dbReference>
<keyword evidence="2" id="KW-1133">Transmembrane helix</keyword>
<comment type="function">
    <text evidence="2">Core subunit of the mitochondrial membrane respiratory chain NADH dehydrogenase (Complex I) which catalyzes electron transfer from NADH through the respiratory chain, using ubiquinone as an electron acceptor. Essential for the catalytic activity and assembly of complex I.</text>
</comment>
<keyword evidence="2" id="KW-0813">Transport</keyword>
<keyword evidence="2" id="KW-0830">Ubiquinone</keyword>
<evidence type="ECO:0000313" key="3">
    <source>
        <dbReference type="EMBL" id="ABW83971.1"/>
    </source>
</evidence>
<dbReference type="AlphaFoldDB" id="I6LIS5"/>
<keyword evidence="2" id="KW-0812">Transmembrane</keyword>
<dbReference type="PANTHER" id="PTHR33269:SF17">
    <property type="entry name" value="NADH-UBIQUINONE OXIDOREDUCTASE CHAIN 6"/>
    <property type="match status" value="1"/>
</dbReference>
<feature type="transmembrane region" description="Helical" evidence="2">
    <location>
        <begin position="88"/>
        <end position="110"/>
    </location>
</feature>
<dbReference type="EMBL" id="EU237489">
    <property type="protein sequence ID" value="ABW83971.1"/>
    <property type="molecule type" value="Genomic_DNA"/>
</dbReference>
<dbReference type="PANTHER" id="PTHR33269">
    <property type="entry name" value="NADH-UBIQUINONE OXIDOREDUCTASE CHAIN 6"/>
    <property type="match status" value="1"/>
</dbReference>